<evidence type="ECO:0000313" key="1">
    <source>
        <dbReference type="EMBL" id="MFD1440741.1"/>
    </source>
</evidence>
<comment type="caution">
    <text evidence="1">The sequence shown here is derived from an EMBL/GenBank/DDBJ whole genome shotgun (WGS) entry which is preliminary data.</text>
</comment>
<gene>
    <name evidence="1" type="ORF">ACFQ5K_04950</name>
</gene>
<dbReference type="EMBL" id="JBHTOK010000020">
    <property type="protein sequence ID" value="MFD1440741.1"/>
    <property type="molecule type" value="Genomic_DNA"/>
</dbReference>
<name>A0ABW4CTM8_9LACO</name>
<dbReference type="RefSeq" id="WP_125754611.1">
    <property type="nucleotide sequence ID" value="NZ_JBHTOK010000020.1"/>
</dbReference>
<dbReference type="Proteomes" id="UP001597212">
    <property type="component" value="Unassembled WGS sequence"/>
</dbReference>
<accession>A0ABW4CTM8</accession>
<sequence length="158" mass="17825">MTENITKNNPQLRLQTDIIGFGPEPCQGAEVGQVLTITAAGEVKLERDFYARDVSDALVKTQVKSISVQAAQSLTEEVAEITENNFSFNVLTTDVGTWQIELLSRRLVKRTRGSVLPLANADPLRQWEVTARRTLGFKRLFLFDGGYYRYQTIQDISR</sequence>
<evidence type="ECO:0000313" key="2">
    <source>
        <dbReference type="Proteomes" id="UP001597212"/>
    </source>
</evidence>
<keyword evidence="2" id="KW-1185">Reference proteome</keyword>
<protein>
    <submittedName>
        <fullName evidence="1">Uncharacterized protein</fullName>
    </submittedName>
</protein>
<proteinExistence type="predicted"/>
<reference evidence="2" key="1">
    <citation type="journal article" date="2019" name="Int. J. Syst. Evol. Microbiol.">
        <title>The Global Catalogue of Microorganisms (GCM) 10K type strain sequencing project: providing services to taxonomists for standard genome sequencing and annotation.</title>
        <authorList>
            <consortium name="The Broad Institute Genomics Platform"/>
            <consortium name="The Broad Institute Genome Sequencing Center for Infectious Disease"/>
            <person name="Wu L."/>
            <person name="Ma J."/>
        </authorList>
    </citation>
    <scope>NUCLEOTIDE SEQUENCE [LARGE SCALE GENOMIC DNA]</scope>
    <source>
        <strain evidence="2">CCM 8912</strain>
    </source>
</reference>
<organism evidence="1 2">
    <name type="scientific">Lacticaseibacillus hegangensis</name>
    <dbReference type="NCBI Taxonomy" id="2486010"/>
    <lineage>
        <taxon>Bacteria</taxon>
        <taxon>Bacillati</taxon>
        <taxon>Bacillota</taxon>
        <taxon>Bacilli</taxon>
        <taxon>Lactobacillales</taxon>
        <taxon>Lactobacillaceae</taxon>
        <taxon>Lacticaseibacillus</taxon>
    </lineage>
</organism>